<dbReference type="Proteomes" id="UP001386178">
    <property type="component" value="Segment"/>
</dbReference>
<evidence type="ECO:0000313" key="2">
    <source>
        <dbReference type="EMBL" id="WWO60231.1"/>
    </source>
</evidence>
<accession>A0ABZ2GUJ5</accession>
<protein>
    <submittedName>
        <fullName evidence="2">Uncharacterized protein</fullName>
    </submittedName>
</protein>
<sequence length="106" mass="11906">MIQWFLNLFRKRKRNLLASHNYRFDGPVTQVGCTAGGDVVGGMKVIRNYPVQAATAELMSVEVTGKDVELSLDRSGLFAQPKQTKSKRAKKQSREARRRAKAARRG</sequence>
<proteinExistence type="predicted"/>
<keyword evidence="3" id="KW-1185">Reference proteome</keyword>
<dbReference type="EMBL" id="PP079414">
    <property type="protein sequence ID" value="WWO60231.1"/>
    <property type="molecule type" value="Genomic_DNA"/>
</dbReference>
<reference evidence="2 3" key="1">
    <citation type="submission" date="2024-01" db="EMBL/GenBank/DDBJ databases">
        <title>Novel lytic viruses for Xanthomonas sp. and Stenotrophomonas maltophilia.</title>
        <authorList>
            <person name="Petrzik K."/>
            <person name="Brazdova S."/>
            <person name="Sovova L."/>
            <person name="Neoralova M."/>
        </authorList>
    </citation>
    <scope>NUCLEOTIDE SEQUENCE [LARGE SCALE GENOMIC DNA]</scope>
</reference>
<organism evidence="2 3">
    <name type="scientific">Xanthomonas phage SB3</name>
    <dbReference type="NCBI Taxonomy" id="3117472"/>
    <lineage>
        <taxon>Viruses</taxon>
        <taxon>Duplodnaviria</taxon>
        <taxon>Heunggongvirae</taxon>
        <taxon>Uroviricota</taxon>
        <taxon>Caudoviricetes</taxon>
        <taxon>Autographivirales</taxon>
        <taxon>Autonotataviridae</taxon>
        <taxon>Euvesivirus</taxon>
        <taxon>Euvesivirus SB3</taxon>
    </lineage>
</organism>
<evidence type="ECO:0000256" key="1">
    <source>
        <dbReference type="SAM" id="MobiDB-lite"/>
    </source>
</evidence>
<name>A0ABZ2GUJ5_9CAUD</name>
<feature type="region of interest" description="Disordered" evidence="1">
    <location>
        <begin position="76"/>
        <end position="106"/>
    </location>
</feature>
<evidence type="ECO:0000313" key="3">
    <source>
        <dbReference type="Proteomes" id="UP001386178"/>
    </source>
</evidence>
<feature type="compositionally biased region" description="Basic residues" evidence="1">
    <location>
        <begin position="84"/>
        <end position="106"/>
    </location>
</feature>